<feature type="domain" description="Tail knob protein gp9 C-terminal" evidence="2">
    <location>
        <begin position="149"/>
        <end position="598"/>
    </location>
</feature>
<dbReference type="Pfam" id="PF20934">
    <property type="entry name" value="phi29_gp9_C"/>
    <property type="match status" value="1"/>
</dbReference>
<reference evidence="3 4" key="1">
    <citation type="submission" date="2019-09" db="EMBL/GenBank/DDBJ databases">
        <title>Isolation and characterization of two phi29 phages that infect Bacillus pumilis.</title>
        <authorList>
            <person name="Batinovic S."/>
            <person name="Rice D."/>
            <person name="Beer M."/>
            <person name="Petrovski S."/>
        </authorList>
    </citation>
    <scope>NUCLEOTIDE SEQUENCE [LARGE SCALE GENOMIC DNA]</scope>
</reference>
<dbReference type="RefSeq" id="YP_009910613.1">
    <property type="nucleotide sequence ID" value="NC_049972.1"/>
</dbReference>
<evidence type="ECO:0000313" key="3">
    <source>
        <dbReference type="EMBL" id="QGH74236.1"/>
    </source>
</evidence>
<dbReference type="Pfam" id="PF16838">
    <property type="entry name" value="Caud_tail_N"/>
    <property type="match status" value="1"/>
</dbReference>
<dbReference type="InterPro" id="IPR031772">
    <property type="entry name" value="Gp9_N"/>
</dbReference>
<dbReference type="InterPro" id="IPR048710">
    <property type="entry name" value="Gp9_C"/>
</dbReference>
<organism evidence="3 4">
    <name type="scientific">Bacillus phage vB_Bpu_PumA2</name>
    <dbReference type="NCBI Taxonomy" id="2662128"/>
    <lineage>
        <taxon>Viruses</taxon>
        <taxon>Duplodnaviria</taxon>
        <taxon>Heunggongvirae</taxon>
        <taxon>Uroviricota</taxon>
        <taxon>Caudoviricetes</taxon>
        <taxon>Salasmaviridae</taxon>
        <taxon>Bundooravirus</taxon>
        <taxon>Bundooravirus PumA2</taxon>
    </lineage>
</organism>
<keyword evidence="4" id="KW-1185">Reference proteome</keyword>
<protein>
    <submittedName>
        <fullName evidence="3">Tail protein</fullName>
    </submittedName>
</protein>
<evidence type="ECO:0000259" key="1">
    <source>
        <dbReference type="Pfam" id="PF16838"/>
    </source>
</evidence>
<proteinExistence type="predicted"/>
<dbReference type="KEGG" id="vg:56239332"/>
<dbReference type="GeneID" id="56239332"/>
<dbReference type="EMBL" id="MN524845">
    <property type="protein sequence ID" value="QGH74236.1"/>
    <property type="molecule type" value="Genomic_DNA"/>
</dbReference>
<evidence type="ECO:0000313" key="4">
    <source>
        <dbReference type="Proteomes" id="UP000363270"/>
    </source>
</evidence>
<feature type="domain" description="Tail knob protein gp9 N-terminal" evidence="1">
    <location>
        <begin position="8"/>
        <end position="119"/>
    </location>
</feature>
<evidence type="ECO:0000259" key="2">
    <source>
        <dbReference type="Pfam" id="PF20934"/>
    </source>
</evidence>
<sequence length="601" mass="67968">MAMPPLSATQFRLLADVPFKSDYKHVRHFTSRQQQLDYFKSKRTLASSGELNFTPVDGGSVSVRIDEHIDKIREATYIYFQNKYSDKIYYCFVESLEYENTSVTNIIFKLDVFQTYFLDSTFNDTFVVREHCKLYENGQPVVNTQPENLNYGSEYENVWSYEYKPKDGVKWMVFITKNRIDNNSDDDKVKASIIGTPQPLSYYLVPFRDDNSAFTVKDKDNEGENLPLTTAITALNELYKTEDYVNNVVSCYVTEYFGVDFTVSRPAPDAIEMITLPDTDKYKFNVVDIGQGTTEISVINVEHIESFDYINEKITDDKYSLVSKPEESKLLMHPYTVLVVDDFKGNRAEFKLEYINSKTLEFQLKGSLGLSNKTSLGIVDYNNGGAFDRMKLSNEYALINNNPTDVPILNEYLASYLQGNRNSMMNQADSLLFNGLTNALSGGMASAANMGSPMGSPIGAAQGAISTIQGLGNTALQLNGMMANLKDISNTPPNLTKQGSNTAYEVGNGYNGMMFTIKQVKGEYKKTLSDYFKMFGYKINEVKKPNIKTRKSWNYVETKECNLQASIPNESLAELRNIFNNGVTLWHTDNIQNYSLGNEVV</sequence>
<dbReference type="Proteomes" id="UP000363270">
    <property type="component" value="Segment"/>
</dbReference>
<name>A0A5Q2WDU1_9CAUD</name>
<accession>A0A5Q2WDU1</accession>